<evidence type="ECO:0000313" key="3">
    <source>
        <dbReference type="Proteomes" id="UP000323664"/>
    </source>
</evidence>
<dbReference type="Pfam" id="PF15956">
    <property type="entry name" value="DUF4760"/>
    <property type="match status" value="1"/>
</dbReference>
<feature type="transmembrane region" description="Helical" evidence="1">
    <location>
        <begin position="12"/>
        <end position="33"/>
    </location>
</feature>
<dbReference type="AlphaFoldDB" id="A0A5M9WLS6"/>
<evidence type="ECO:0000256" key="1">
    <source>
        <dbReference type="SAM" id="Phobius"/>
    </source>
</evidence>
<evidence type="ECO:0000313" key="2">
    <source>
        <dbReference type="EMBL" id="KAA8782523.1"/>
    </source>
</evidence>
<protein>
    <recommendedName>
        <fullName evidence="4">DUF4760 domain-containing protein</fullName>
    </recommendedName>
</protein>
<sequence length="210" mass="24266">MAILKEIIETAYYISGIILVVGVAFGAKQLTLLKKDLNDRNRRAAAEKSIEYLAYFEKEIVSTVSEFGKSFREEVATPADDRYLFNKDFRLTTDTLTKEIYAECIIKQRLQIVTVLNRLEFFSAVIESRITDEELLYVPTSKLFCEFISSNHVFISLLRDSGTPYKNLVSLYLKWSKRMEVEKLKLQVEETQHKIKEQGTDYHSSPPIGM</sequence>
<dbReference type="RefSeq" id="WP_123062438.1">
    <property type="nucleotide sequence ID" value="NZ_RIAS01000001.1"/>
</dbReference>
<dbReference type="OrthoDB" id="2679082at2"/>
<gene>
    <name evidence="2" type="ORF">EC604_01500</name>
</gene>
<organism evidence="2 3">
    <name type="scientific">Paenibacillus amylolyticus</name>
    <dbReference type="NCBI Taxonomy" id="1451"/>
    <lineage>
        <taxon>Bacteria</taxon>
        <taxon>Bacillati</taxon>
        <taxon>Bacillota</taxon>
        <taxon>Bacilli</taxon>
        <taxon>Bacillales</taxon>
        <taxon>Paenibacillaceae</taxon>
        <taxon>Paenibacillus</taxon>
    </lineage>
</organism>
<accession>A0A5M9WLS6</accession>
<name>A0A5M9WLS6_PAEAM</name>
<comment type="caution">
    <text evidence="2">The sequence shown here is derived from an EMBL/GenBank/DDBJ whole genome shotgun (WGS) entry which is preliminary data.</text>
</comment>
<keyword evidence="1" id="KW-1133">Transmembrane helix</keyword>
<evidence type="ECO:0008006" key="4">
    <source>
        <dbReference type="Google" id="ProtNLM"/>
    </source>
</evidence>
<dbReference type="InterPro" id="IPR031876">
    <property type="entry name" value="DUF4760"/>
</dbReference>
<reference evidence="2 3" key="1">
    <citation type="journal article" date="2019" name="J. Ind. Microbiol. Biotechnol.">
        <title>Paenibacillus amylolyticus 27C64 has a diverse set of carbohydrate-active enzymes and complete pectin deconstruction system.</title>
        <authorList>
            <person name="Keggi C."/>
            <person name="Doran-Peterson J."/>
        </authorList>
    </citation>
    <scope>NUCLEOTIDE SEQUENCE [LARGE SCALE GENOMIC DNA]</scope>
    <source>
        <strain evidence="2 3">27C64</strain>
    </source>
</reference>
<keyword evidence="1" id="KW-0472">Membrane</keyword>
<keyword evidence="1" id="KW-0812">Transmembrane</keyword>
<dbReference type="EMBL" id="RIAS01000001">
    <property type="protein sequence ID" value="KAA8782523.1"/>
    <property type="molecule type" value="Genomic_DNA"/>
</dbReference>
<dbReference type="Proteomes" id="UP000323664">
    <property type="component" value="Unassembled WGS sequence"/>
</dbReference>
<proteinExistence type="predicted"/>